<dbReference type="AlphaFoldDB" id="A0AAN7VZK8"/>
<evidence type="ECO:0000313" key="3">
    <source>
        <dbReference type="Proteomes" id="UP001306508"/>
    </source>
</evidence>
<gene>
    <name evidence="2" type="ORF">RI543_004818</name>
</gene>
<comment type="caution">
    <text evidence="2">The sequence shown here is derived from an EMBL/GenBank/DDBJ whole genome shotgun (WGS) entry which is preliminary data.</text>
</comment>
<dbReference type="InterPro" id="IPR003010">
    <property type="entry name" value="C-N_Hydrolase"/>
</dbReference>
<organism evidence="2 3">
    <name type="scientific">Arxiozyma heterogenica</name>
    <dbReference type="NCBI Taxonomy" id="278026"/>
    <lineage>
        <taxon>Eukaryota</taxon>
        <taxon>Fungi</taxon>
        <taxon>Dikarya</taxon>
        <taxon>Ascomycota</taxon>
        <taxon>Saccharomycotina</taxon>
        <taxon>Saccharomycetes</taxon>
        <taxon>Saccharomycetales</taxon>
        <taxon>Saccharomycetaceae</taxon>
        <taxon>Arxiozyma</taxon>
    </lineage>
</organism>
<dbReference type="GO" id="GO:0070773">
    <property type="term" value="F:protein-N-terminal glutamine amidohydrolase activity"/>
    <property type="evidence" value="ECO:0007669"/>
    <property type="project" value="InterPro"/>
</dbReference>
<reference evidence="3" key="1">
    <citation type="submission" date="2023-07" db="EMBL/GenBank/DDBJ databases">
        <title>A draft genome of Kazachstania heterogenica Y-27499.</title>
        <authorList>
            <person name="Donic C."/>
            <person name="Kralova J.S."/>
            <person name="Fidel L."/>
            <person name="Ben-Dor S."/>
            <person name="Jung S."/>
        </authorList>
    </citation>
    <scope>NUCLEOTIDE SEQUENCE [LARGE SCALE GENOMIC DNA]</scope>
    <source>
        <strain evidence="3">Y27499</strain>
    </source>
</reference>
<dbReference type="GO" id="GO:0030163">
    <property type="term" value="P:protein catabolic process"/>
    <property type="evidence" value="ECO:0007669"/>
    <property type="project" value="TreeGrafter"/>
</dbReference>
<evidence type="ECO:0000259" key="1">
    <source>
        <dbReference type="PROSITE" id="PS50263"/>
    </source>
</evidence>
<dbReference type="InterPro" id="IPR036526">
    <property type="entry name" value="C-N_Hydrolase_sf"/>
</dbReference>
<dbReference type="Pfam" id="PF00795">
    <property type="entry name" value="CN_hydrolase"/>
    <property type="match status" value="1"/>
</dbReference>
<dbReference type="EMBL" id="JAWIZZ010000061">
    <property type="protein sequence ID" value="KAK5773916.1"/>
    <property type="molecule type" value="Genomic_DNA"/>
</dbReference>
<dbReference type="InterPro" id="IPR039703">
    <property type="entry name" value="Nta1"/>
</dbReference>
<proteinExistence type="predicted"/>
<sequence>MSKYLVDLRVALFQLNPQVGQLEQNIERTWNLVHRLKSILDQDSSKYPQLVVFPEFALTGYSFHSKEQIKPHVSITRNSQSFKFAQSVSKLFRCYTVIGYPEESMDANKHGRQVESVLYNSALVTDPSGDLTFNYRKSFLYDTEYEWGCQENPRSFQKFTMVFEKCAIEKNGTVAAAADIELDASIGICMDLNPYKFEAPFNDFEFSSFCLDNNVDLMICPMAWLHSKSITKHDHDLDTINRKLESIRRSLDTLQLPIHGSQGVFQIDINKELCTQRRISREDPLLSDSQYDQLETPDMENVNYWILRFLPFLNLNIRKSLWYRQFIQLNESLVGRERSYMGMSKEKSWKFEGRNSVLLLCNRCGIEDDGKTIFAGSSGIYKFNGKTARLDNDYETNIDSLNESVDLLGNLGKGLEGVIMRDIEFEVSK</sequence>
<dbReference type="Proteomes" id="UP001306508">
    <property type="component" value="Unassembled WGS sequence"/>
</dbReference>
<dbReference type="GO" id="GO:0008418">
    <property type="term" value="F:protein-N-terminal asparagine amidohydrolase activity"/>
    <property type="evidence" value="ECO:0007669"/>
    <property type="project" value="InterPro"/>
</dbReference>
<dbReference type="PANTHER" id="PTHR11750:SF26">
    <property type="entry name" value="PROTEIN N-TERMINAL AMIDASE"/>
    <property type="match status" value="1"/>
</dbReference>
<feature type="domain" description="CN hydrolase" evidence="1">
    <location>
        <begin position="8"/>
        <end position="425"/>
    </location>
</feature>
<accession>A0AAN7VZK8</accession>
<keyword evidence="3" id="KW-1185">Reference proteome</keyword>
<dbReference type="CDD" id="cd07566">
    <property type="entry name" value="ScNTA1_like"/>
    <property type="match status" value="1"/>
</dbReference>
<dbReference type="PANTHER" id="PTHR11750">
    <property type="entry name" value="PROTEIN N-TERMINAL AMIDASE"/>
    <property type="match status" value="1"/>
</dbReference>
<evidence type="ECO:0000313" key="2">
    <source>
        <dbReference type="EMBL" id="KAK5773916.1"/>
    </source>
</evidence>
<dbReference type="SUPFAM" id="SSF56317">
    <property type="entry name" value="Carbon-nitrogen hydrolase"/>
    <property type="match status" value="1"/>
</dbReference>
<protein>
    <recommendedName>
        <fullName evidence="1">CN hydrolase domain-containing protein</fullName>
    </recommendedName>
</protein>
<dbReference type="PROSITE" id="PS50263">
    <property type="entry name" value="CN_HYDROLASE"/>
    <property type="match status" value="1"/>
</dbReference>
<dbReference type="Gene3D" id="3.60.110.10">
    <property type="entry name" value="Carbon-nitrogen hydrolase"/>
    <property type="match status" value="1"/>
</dbReference>
<name>A0AAN7VZK8_9SACH</name>